<dbReference type="NCBIfam" id="TIGR03359">
    <property type="entry name" value="VI_chp_6"/>
    <property type="match status" value="1"/>
</dbReference>
<dbReference type="PANTHER" id="PTHR35370">
    <property type="entry name" value="CYTOPLASMIC PROTEIN-RELATED-RELATED"/>
    <property type="match status" value="1"/>
</dbReference>
<protein>
    <submittedName>
        <fullName evidence="1">Type VI secretion protein</fullName>
    </submittedName>
</protein>
<keyword evidence="2" id="KW-1185">Reference proteome</keyword>
<gene>
    <name evidence="1" type="ORF">ABB27_10320</name>
</gene>
<reference evidence="1 2" key="1">
    <citation type="submission" date="2015-05" db="EMBL/GenBank/DDBJ databases">
        <title>Genome sequencing and analysis of members of genus Stenotrophomonas.</title>
        <authorList>
            <person name="Patil P.P."/>
            <person name="Midha S."/>
            <person name="Patil P.B."/>
        </authorList>
    </citation>
    <scope>NUCLEOTIDE SEQUENCE [LARGE SCALE GENOMIC DNA]</scope>
    <source>
        <strain evidence="1 2">DSM 18941</strain>
    </source>
</reference>
<proteinExistence type="predicted"/>
<dbReference type="PANTHER" id="PTHR35370:SF1">
    <property type="entry name" value="TYPE VI SECRETION SYSTEM COMPONENT TSSF1"/>
    <property type="match status" value="1"/>
</dbReference>
<name>A0A0R0CDH1_9GAMM</name>
<dbReference type="InterPro" id="IPR010272">
    <property type="entry name" value="T6SS_TssF"/>
</dbReference>
<dbReference type="PIRSF" id="PIRSF028304">
    <property type="entry name" value="UCP028304"/>
    <property type="match status" value="1"/>
</dbReference>
<comment type="caution">
    <text evidence="1">The sequence shown here is derived from an EMBL/GenBank/DDBJ whole genome shotgun (WGS) entry which is preliminary data.</text>
</comment>
<dbReference type="OrthoDB" id="9763676at2"/>
<dbReference type="AlphaFoldDB" id="A0A0R0CDH1"/>
<evidence type="ECO:0000313" key="1">
    <source>
        <dbReference type="EMBL" id="KRG67248.1"/>
    </source>
</evidence>
<dbReference type="RefSeq" id="WP_057628614.1">
    <property type="nucleotide sequence ID" value="NZ_LDJJ01000033.1"/>
</dbReference>
<accession>A0A0R0CDH1</accession>
<evidence type="ECO:0000313" key="2">
    <source>
        <dbReference type="Proteomes" id="UP000051863"/>
    </source>
</evidence>
<sequence>MQDLLPFYERELAYLRRYGREFAERYPKIAGRLQLSADGSQDPHVERLIEAFALLTARVSKRIDDDYPEFTDALLDVLYPHYLRPFPSCAIAYFDMDGVASKLSAPVRIPRGTSLQSRAVRGVPCDFRTSYDVVLAPISISTVAYRAVADAPMATALPTGSGAQISLGFQLLSDQLGFGQLGTDKLRLFLDGEPSVRAALRDALLLGVKAAYVESDGDGRWRRLDAAPITPVGFADNEALIDFPARSHPAYRLLTELFAYPEKFGFVDLDLTAASAGASRRFTLHLILHAGQQERSNAMVLEDIGTHNVRLGCTPIVNLFKINGEPIRVTHRTVNYPVLADARRAFAYEVHSIDSVHRIRQTPQGEAIHEFRPFYSLHHGEDPDRTGQYWVARHDEDIARQSPGFEMEISFVDLSFNPVLPQTDTVSLELTCSNRDLPHQLAHGVAGGDLSIEGGSPARAITLLRKPTRPLRFRHGRSAQWRLISHLSLNQLSLSGSGLAALKEMLRLYDMSGSNVSARQVDGILALEQVPATTWMSGRQFASVVRGLEIRLTINEAHFVGTGVAAFAQVMDHFFALYVHANSFTRLVLISGDSGEEIVRCQARSGESILA</sequence>
<dbReference type="PATRIC" id="fig|405446.3.peg.1554"/>
<dbReference type="EMBL" id="LDJJ01000033">
    <property type="protein sequence ID" value="KRG67248.1"/>
    <property type="molecule type" value="Genomic_DNA"/>
</dbReference>
<dbReference type="Pfam" id="PF05947">
    <property type="entry name" value="T6SS_TssF"/>
    <property type="match status" value="1"/>
</dbReference>
<dbReference type="Proteomes" id="UP000051863">
    <property type="component" value="Unassembled WGS sequence"/>
</dbReference>
<organism evidence="1 2">
    <name type="scientific">Stenotrophomonas terrae</name>
    <dbReference type="NCBI Taxonomy" id="405446"/>
    <lineage>
        <taxon>Bacteria</taxon>
        <taxon>Pseudomonadati</taxon>
        <taxon>Pseudomonadota</taxon>
        <taxon>Gammaproteobacteria</taxon>
        <taxon>Lysobacterales</taxon>
        <taxon>Lysobacteraceae</taxon>
        <taxon>Stenotrophomonas</taxon>
    </lineage>
</organism>